<feature type="region of interest" description="Disordered" evidence="4">
    <location>
        <begin position="101"/>
        <end position="301"/>
    </location>
</feature>
<evidence type="ECO:0000259" key="5">
    <source>
        <dbReference type="PROSITE" id="PS51512"/>
    </source>
</evidence>
<dbReference type="InterPro" id="IPR047575">
    <property type="entry name" value="Sm"/>
</dbReference>
<dbReference type="AlphaFoldDB" id="A0AAJ6QMF1"/>
<feature type="domain" description="Sm" evidence="8">
    <location>
        <begin position="1"/>
        <end position="81"/>
    </location>
</feature>
<dbReference type="GO" id="GO:0000932">
    <property type="term" value="C:P-body"/>
    <property type="evidence" value="ECO:0007669"/>
    <property type="project" value="TreeGrafter"/>
</dbReference>
<dbReference type="Pfam" id="PF12701">
    <property type="entry name" value="LSM14"/>
    <property type="match status" value="1"/>
</dbReference>
<evidence type="ECO:0000256" key="2">
    <source>
        <dbReference type="PROSITE-ProRule" id="PRU00846"/>
    </source>
</evidence>
<dbReference type="InterPro" id="IPR025762">
    <property type="entry name" value="DFDF"/>
</dbReference>
<keyword evidence="9" id="KW-1185">Reference proteome</keyword>
<name>A0AAJ6QMF1_9ACAR</name>
<evidence type="ECO:0000256" key="3">
    <source>
        <dbReference type="PROSITE-ProRule" id="PRU00869"/>
    </source>
</evidence>
<evidence type="ECO:0000259" key="6">
    <source>
        <dbReference type="PROSITE" id="PS51513"/>
    </source>
</evidence>
<dbReference type="PROSITE" id="PS52002">
    <property type="entry name" value="SM"/>
    <property type="match status" value="1"/>
</dbReference>
<feature type="domain" description="FFD box profile" evidence="6">
    <location>
        <begin position="362"/>
        <end position="378"/>
    </location>
</feature>
<dbReference type="InterPro" id="IPR010920">
    <property type="entry name" value="LSM_dom_sf"/>
</dbReference>
<dbReference type="PROSITE" id="PS51536">
    <property type="entry name" value="TFG"/>
    <property type="match status" value="1"/>
</dbReference>
<evidence type="ECO:0000259" key="7">
    <source>
        <dbReference type="PROSITE" id="PS51536"/>
    </source>
</evidence>
<dbReference type="GO" id="GO:0033962">
    <property type="term" value="P:P-body assembly"/>
    <property type="evidence" value="ECO:0007669"/>
    <property type="project" value="TreeGrafter"/>
</dbReference>
<comment type="similarity">
    <text evidence="1">Belongs to the LSM14 family.</text>
</comment>
<dbReference type="SMART" id="SM01271">
    <property type="entry name" value="LSM14"/>
    <property type="match status" value="1"/>
</dbReference>
<feature type="short sequence motif" description="TFG box" evidence="3">
    <location>
        <begin position="387"/>
        <end position="407"/>
    </location>
</feature>
<feature type="compositionally biased region" description="Gly residues" evidence="4">
    <location>
        <begin position="450"/>
        <end position="462"/>
    </location>
</feature>
<reference evidence="10" key="1">
    <citation type="submission" date="2025-08" db="UniProtKB">
        <authorList>
            <consortium name="RefSeq"/>
        </authorList>
    </citation>
    <scope>IDENTIFICATION</scope>
</reference>
<evidence type="ECO:0000256" key="1">
    <source>
        <dbReference type="ARBA" id="ARBA00010415"/>
    </source>
</evidence>
<feature type="region of interest" description="Disordered" evidence="4">
    <location>
        <begin position="319"/>
        <end position="364"/>
    </location>
</feature>
<dbReference type="InterPro" id="IPR025768">
    <property type="entry name" value="TFG_box"/>
</dbReference>
<feature type="short sequence motif" description="FFD box" evidence="2">
    <location>
        <begin position="362"/>
        <end position="378"/>
    </location>
</feature>
<dbReference type="PROSITE" id="PS51513">
    <property type="entry name" value="FFD"/>
    <property type="match status" value="1"/>
</dbReference>
<dbReference type="PANTHER" id="PTHR13586">
    <property type="entry name" value="SCD6 PROTEIN-RELATED"/>
    <property type="match status" value="1"/>
</dbReference>
<feature type="compositionally biased region" description="Gly residues" evidence="4">
    <location>
        <begin position="253"/>
        <end position="284"/>
    </location>
</feature>
<evidence type="ECO:0000259" key="8">
    <source>
        <dbReference type="PROSITE" id="PS52002"/>
    </source>
</evidence>
<feature type="compositionally biased region" description="Basic and acidic residues" evidence="4">
    <location>
        <begin position="184"/>
        <end position="201"/>
    </location>
</feature>
<evidence type="ECO:0000313" key="9">
    <source>
        <dbReference type="Proteomes" id="UP000694867"/>
    </source>
</evidence>
<dbReference type="KEGG" id="goe:100904537"/>
<dbReference type="InterPro" id="IPR025609">
    <property type="entry name" value="Lsm14-like_N"/>
</dbReference>
<accession>A0AAJ6QMF1</accession>
<dbReference type="CTD" id="39430"/>
<dbReference type="InterPro" id="IPR019050">
    <property type="entry name" value="FDF_dom"/>
</dbReference>
<dbReference type="GO" id="GO:0003729">
    <property type="term" value="F:mRNA binding"/>
    <property type="evidence" value="ECO:0007669"/>
    <property type="project" value="TreeGrafter"/>
</dbReference>
<dbReference type="PANTHER" id="PTHR13586:SF0">
    <property type="entry name" value="TRAILER HITCH, ISOFORM H"/>
    <property type="match status" value="1"/>
</dbReference>
<gene>
    <name evidence="10" type="primary">LOC100904537</name>
</gene>
<dbReference type="Proteomes" id="UP000694867">
    <property type="component" value="Unplaced"/>
</dbReference>
<evidence type="ECO:0000313" key="10">
    <source>
        <dbReference type="RefSeq" id="XP_003737531.1"/>
    </source>
</evidence>
<dbReference type="RefSeq" id="XP_003737531.1">
    <property type="nucleotide sequence ID" value="XM_003737483.1"/>
</dbReference>
<organism evidence="9 10">
    <name type="scientific">Galendromus occidentalis</name>
    <name type="common">western predatory mite</name>
    <dbReference type="NCBI Taxonomy" id="34638"/>
    <lineage>
        <taxon>Eukaryota</taxon>
        <taxon>Metazoa</taxon>
        <taxon>Ecdysozoa</taxon>
        <taxon>Arthropoda</taxon>
        <taxon>Chelicerata</taxon>
        <taxon>Arachnida</taxon>
        <taxon>Acari</taxon>
        <taxon>Parasitiformes</taxon>
        <taxon>Mesostigmata</taxon>
        <taxon>Gamasina</taxon>
        <taxon>Phytoseioidea</taxon>
        <taxon>Phytoseiidae</taxon>
        <taxon>Typhlodrominae</taxon>
        <taxon>Galendromus</taxon>
    </lineage>
</organism>
<dbReference type="SUPFAM" id="SSF50182">
    <property type="entry name" value="Sm-like ribonucleoproteins"/>
    <property type="match status" value="1"/>
</dbReference>
<dbReference type="Pfam" id="PF09532">
    <property type="entry name" value="FDF"/>
    <property type="match status" value="1"/>
</dbReference>
<protein>
    <submittedName>
        <fullName evidence="10">Protein LSM14 homolog B</fullName>
    </submittedName>
</protein>
<sequence>MAAPTPYLGSKICLISKAEIRYEGILYTIDSKESTVALAKVRSFGTEDRKTDTPFPPRDEIFEYIIFKAADIKDLRVCQPPIPTLAQDPAIVSHSIGPPPPPAGGAPSFGDFSGTPYGQQPPMFMPPHQSQSPFGSALGLSPGSLMATPGAPIPSADPNLGGFPPKAAPCAPIVEASRTSTPEAPKHQEHRREGEGEEDHRRPGHSNSNSYRGNAEGYNKHPPREGGQRGENYGRDNYQQRRGGPHGSSQEFGHGGGGGGGGYGQMRGRGGGMGRGRGGMGGLRPRGQLQANKEPLKFDEEFDFEQANLEFQELESKMAKTKISDGAGTCDDESYTWSEEENQEEAKSEGKPAPTDGTEPAEYYNKSKSFFDQISCEALERQNGANTGRVDWRHERSINKETFGVSAPPSWGYRRGGWNGGYNNYRGRGGYGYNRSRGYGGNRNYDNRGHGGGNQGGYGGYGSNRAYDSRNRNNGPPRGGHRGRPAPPQQA</sequence>
<feature type="domain" description="TFG box profile" evidence="7">
    <location>
        <begin position="387"/>
        <end position="407"/>
    </location>
</feature>
<dbReference type="Gene3D" id="2.30.30.100">
    <property type="match status" value="1"/>
</dbReference>
<dbReference type="SMART" id="SM01199">
    <property type="entry name" value="FDF"/>
    <property type="match status" value="1"/>
</dbReference>
<dbReference type="InterPro" id="IPR025761">
    <property type="entry name" value="FFD_box"/>
</dbReference>
<proteinExistence type="inferred from homology"/>
<dbReference type="CDD" id="cd01736">
    <property type="entry name" value="LSm14_N"/>
    <property type="match status" value="1"/>
</dbReference>
<evidence type="ECO:0000256" key="4">
    <source>
        <dbReference type="SAM" id="MobiDB-lite"/>
    </source>
</evidence>
<feature type="domain" description="DFDF" evidence="5">
    <location>
        <begin position="290"/>
        <end position="326"/>
    </location>
</feature>
<feature type="region of interest" description="Disordered" evidence="4">
    <location>
        <begin position="403"/>
        <end position="491"/>
    </location>
</feature>
<feature type="compositionally biased region" description="Acidic residues" evidence="4">
    <location>
        <begin position="330"/>
        <end position="343"/>
    </location>
</feature>
<dbReference type="PROSITE" id="PS51512">
    <property type="entry name" value="DFDF"/>
    <property type="match status" value="1"/>
</dbReference>
<dbReference type="GO" id="GO:0034063">
    <property type="term" value="P:stress granule assembly"/>
    <property type="evidence" value="ECO:0007669"/>
    <property type="project" value="TreeGrafter"/>
</dbReference>
<dbReference type="GeneID" id="100904537"/>
<feature type="compositionally biased region" description="Basic and acidic residues" evidence="4">
    <location>
        <begin position="218"/>
        <end position="234"/>
    </location>
</feature>